<dbReference type="InterPro" id="IPR052585">
    <property type="entry name" value="Lipid_raft_assoc_Zn_ADH"/>
</dbReference>
<dbReference type="Gene3D" id="3.40.50.720">
    <property type="entry name" value="NAD(P)-binding Rossmann-like Domain"/>
    <property type="match status" value="1"/>
</dbReference>
<dbReference type="AlphaFoldDB" id="A0A6I4MH31"/>
<keyword evidence="2" id="KW-1185">Reference proteome</keyword>
<dbReference type="PANTHER" id="PTHR43482:SF1">
    <property type="entry name" value="PROTEIN AST1-RELATED"/>
    <property type="match status" value="1"/>
</dbReference>
<dbReference type="SUPFAM" id="SSF51735">
    <property type="entry name" value="NAD(P)-binding Rossmann-fold domains"/>
    <property type="match status" value="1"/>
</dbReference>
<dbReference type="Gene3D" id="3.90.180.10">
    <property type="entry name" value="Medium-chain alcohol dehydrogenases, catalytic domain"/>
    <property type="match status" value="1"/>
</dbReference>
<accession>A0A6I4MH31</accession>
<dbReference type="PANTHER" id="PTHR43482">
    <property type="entry name" value="PROTEIN AST1-RELATED"/>
    <property type="match status" value="1"/>
</dbReference>
<evidence type="ECO:0000313" key="1">
    <source>
        <dbReference type="EMBL" id="MWA03317.1"/>
    </source>
</evidence>
<name>A0A6I4MH31_9ACTN</name>
<sequence length="215" mass="22503">MSVGSSWRGRSWPQARARLGVQASGSPQWRRSSLLKGGHSDFAIVDEASAARIPAGLSAAEAAAVPMLGLTAQLTVDRSGAVPGRTIAISGAGGEVGGFALSLAVAAGARVVAIVRENHRKRVLALGAHEVVDSGDTAPLRARAADGVIDAARLRERVLPVVRDGGKYIGLRAGDQAAERGITGENGSTSTTTLRSRILDFCTQVRYRRRESNER</sequence>
<organism evidence="1 2">
    <name type="scientific">Actinomadura physcomitrii</name>
    <dbReference type="NCBI Taxonomy" id="2650748"/>
    <lineage>
        <taxon>Bacteria</taxon>
        <taxon>Bacillati</taxon>
        <taxon>Actinomycetota</taxon>
        <taxon>Actinomycetes</taxon>
        <taxon>Streptosporangiales</taxon>
        <taxon>Thermomonosporaceae</taxon>
        <taxon>Actinomadura</taxon>
    </lineage>
</organism>
<gene>
    <name evidence="1" type="ORF">F8568_023640</name>
</gene>
<evidence type="ECO:0000313" key="2">
    <source>
        <dbReference type="Proteomes" id="UP000462055"/>
    </source>
</evidence>
<dbReference type="EMBL" id="WBMS02000018">
    <property type="protein sequence ID" value="MWA03317.1"/>
    <property type="molecule type" value="Genomic_DNA"/>
</dbReference>
<reference evidence="1" key="1">
    <citation type="submission" date="2019-12" db="EMBL/GenBank/DDBJ databases">
        <title>Actinomadura physcomitrii sp. nov., a novel actinomycete isolated from moss [Physcomitrium sphaericum (Ludw) Fuernr].</title>
        <authorList>
            <person name="Zhuang X."/>
        </authorList>
    </citation>
    <scope>NUCLEOTIDE SEQUENCE [LARGE SCALE GENOMIC DNA]</scope>
    <source>
        <strain evidence="1">LD22</strain>
    </source>
</reference>
<proteinExistence type="predicted"/>
<evidence type="ECO:0008006" key="3">
    <source>
        <dbReference type="Google" id="ProtNLM"/>
    </source>
</evidence>
<dbReference type="InterPro" id="IPR036291">
    <property type="entry name" value="NAD(P)-bd_dom_sf"/>
</dbReference>
<protein>
    <recommendedName>
        <fullName evidence="3">Alcohol dehydrogenase-like C-terminal domain-containing protein</fullName>
    </recommendedName>
</protein>
<dbReference type="Proteomes" id="UP000462055">
    <property type="component" value="Unassembled WGS sequence"/>
</dbReference>
<comment type="caution">
    <text evidence="1">The sequence shown here is derived from an EMBL/GenBank/DDBJ whole genome shotgun (WGS) entry which is preliminary data.</text>
</comment>